<evidence type="ECO:0000256" key="1">
    <source>
        <dbReference type="ARBA" id="ARBA00001957"/>
    </source>
</evidence>
<dbReference type="InterPro" id="IPR045851">
    <property type="entry name" value="AMP-bd_C_sf"/>
</dbReference>
<dbReference type="SUPFAM" id="SSF52777">
    <property type="entry name" value="CoA-dependent acyltransferases"/>
    <property type="match status" value="2"/>
</dbReference>
<dbReference type="InterPro" id="IPR000873">
    <property type="entry name" value="AMP-dep_synth/lig_dom"/>
</dbReference>
<dbReference type="Proteomes" id="UP001180973">
    <property type="component" value="Unassembled WGS sequence"/>
</dbReference>
<keyword evidence="2" id="KW-0596">Phosphopantetheine</keyword>
<evidence type="ECO:0000256" key="3">
    <source>
        <dbReference type="ARBA" id="ARBA00022553"/>
    </source>
</evidence>
<dbReference type="InterPro" id="IPR023213">
    <property type="entry name" value="CAT-like_dom_sf"/>
</dbReference>
<dbReference type="Pfam" id="PF00501">
    <property type="entry name" value="AMP-binding"/>
    <property type="match status" value="2"/>
</dbReference>
<dbReference type="EMBL" id="JAVRFL010000048">
    <property type="protein sequence ID" value="MDT0532844.1"/>
    <property type="molecule type" value="Genomic_DNA"/>
</dbReference>
<dbReference type="RefSeq" id="WP_311414526.1">
    <property type="nucleotide sequence ID" value="NZ_JAVRFL010000048.1"/>
</dbReference>
<dbReference type="SMART" id="SM00823">
    <property type="entry name" value="PKS_PP"/>
    <property type="match status" value="1"/>
</dbReference>
<dbReference type="InterPro" id="IPR009081">
    <property type="entry name" value="PP-bd_ACP"/>
</dbReference>
<dbReference type="InterPro" id="IPR042099">
    <property type="entry name" value="ANL_N_sf"/>
</dbReference>
<dbReference type="Gene3D" id="1.10.1200.10">
    <property type="entry name" value="ACP-like"/>
    <property type="match status" value="1"/>
</dbReference>
<dbReference type="PROSITE" id="PS00012">
    <property type="entry name" value="PHOSPHOPANTETHEINE"/>
    <property type="match status" value="1"/>
</dbReference>
<dbReference type="Pfam" id="PF13193">
    <property type="entry name" value="AMP-binding_C"/>
    <property type="match status" value="1"/>
</dbReference>
<reference evidence="5" key="1">
    <citation type="submission" date="2023-09" db="EMBL/GenBank/DDBJ databases">
        <title>30 novel species of actinomycetes from the DSMZ collection.</title>
        <authorList>
            <person name="Nouioui I."/>
        </authorList>
    </citation>
    <scope>NUCLEOTIDE SEQUENCE</scope>
    <source>
        <strain evidence="5">DSM 115977</strain>
    </source>
</reference>
<keyword evidence="3" id="KW-0597">Phosphoprotein</keyword>
<dbReference type="InterPro" id="IPR006162">
    <property type="entry name" value="Ppantetheine_attach_site"/>
</dbReference>
<organism evidence="5 6">
    <name type="scientific">Micromonospora reichwaldensis</name>
    <dbReference type="NCBI Taxonomy" id="3075516"/>
    <lineage>
        <taxon>Bacteria</taxon>
        <taxon>Bacillati</taxon>
        <taxon>Actinomycetota</taxon>
        <taxon>Actinomycetes</taxon>
        <taxon>Micromonosporales</taxon>
        <taxon>Micromonosporaceae</taxon>
        <taxon>Micromonospora</taxon>
    </lineage>
</organism>
<dbReference type="Gene3D" id="3.30.559.30">
    <property type="entry name" value="Nonribosomal peptide synthetase, condensation domain"/>
    <property type="match status" value="1"/>
</dbReference>
<dbReference type="InterPro" id="IPR020806">
    <property type="entry name" value="PKS_PP-bd"/>
</dbReference>
<proteinExistence type="predicted"/>
<dbReference type="SUPFAM" id="SSF56801">
    <property type="entry name" value="Acetyl-CoA synthetase-like"/>
    <property type="match status" value="1"/>
</dbReference>
<dbReference type="InterPro" id="IPR001242">
    <property type="entry name" value="Condensation_dom"/>
</dbReference>
<dbReference type="PANTHER" id="PTHR45527:SF1">
    <property type="entry name" value="FATTY ACID SYNTHASE"/>
    <property type="match status" value="1"/>
</dbReference>
<keyword evidence="6" id="KW-1185">Reference proteome</keyword>
<evidence type="ECO:0000256" key="2">
    <source>
        <dbReference type="ARBA" id="ARBA00022450"/>
    </source>
</evidence>
<dbReference type="PROSITE" id="PS50075">
    <property type="entry name" value="CARRIER"/>
    <property type="match status" value="1"/>
</dbReference>
<dbReference type="InterPro" id="IPR025110">
    <property type="entry name" value="AMP-bd_C"/>
</dbReference>
<dbReference type="InterPro" id="IPR036736">
    <property type="entry name" value="ACP-like_sf"/>
</dbReference>
<evidence type="ECO:0000259" key="4">
    <source>
        <dbReference type="PROSITE" id="PS50075"/>
    </source>
</evidence>
<dbReference type="SUPFAM" id="SSF47336">
    <property type="entry name" value="ACP-like"/>
    <property type="match status" value="1"/>
</dbReference>
<name>A0ABU2X3R8_9ACTN</name>
<dbReference type="Pfam" id="PF00668">
    <property type="entry name" value="Condensation"/>
    <property type="match status" value="1"/>
</dbReference>
<protein>
    <submittedName>
        <fullName evidence="5">Condensation domain-containing protein</fullName>
    </submittedName>
</protein>
<dbReference type="Gene3D" id="3.30.300.30">
    <property type="match status" value="1"/>
</dbReference>
<evidence type="ECO:0000313" key="6">
    <source>
        <dbReference type="Proteomes" id="UP001180973"/>
    </source>
</evidence>
<sequence>MSIAASRKEAAMWLLERLVPDTGVNNVAVAFEVAGRIDRGLFTAALRAVLARHEVLRTVFRSDDATLTREVLAADRLDVPVVDIPAGDDGMDADLTAFAAEPFEIDGRPLLRAGIRAGADADVCCVVVHHLNFDAMSTTILLRELLAGYEALAAGGRPDDAPLAALAERAPNERSVAYWRKNLDGLRAAEAGLWCALPPVGAPSLRARTVHHELSAPARAVVRRFQRELRASEAVVLLAAYSVLLAQHGAGSDVVIGTPVNVRDQRSMNAIGYHANLVPLRVRVDPDADFRAVVKQTRSTFLEAISHADVPLEHVSPAVLGDAPSSWRSSFFRHLFNYVPGTVDASATLTGMPVRHVMVENGYSRFDLEFFIMPGEDATTVRAAFCVDAFDAADVGLLLQRYDALLVRLGDDLDRPVAQLSRRGADDLALPASPPEAATTASVLDAVHATVAASPDLVAVRDGAGDVSYGRLWSAALATRDLVADSDGDTVAVLAPRGAELAAAWLGVWLAGRRCVLLDPTQPIPDLAARLADSGAAPVLAAEGLPVPGAVRIPAVPAAADAVRTDAPSGVDLDAVAYLEYDLDAPAPLAVTVTHRALACAVARLAERVAATGPAVTAWLGSAATDAALTELLVALTTGGRVVVAPDQARADGHALGELVQRQEVTVVQAPPAVWRQVVEHAGARLAGRAVLVAHEPLPRPLAAQLRATGGTPYHGYTTPGVAGYAALDGGRDGTGVLPATRVFVTEPGTDHELGIGVRGELCVAGDTLAAGYHGRPELTAARFGEHPTHGRFHRTGDLARLLPDGRIDVVGPLSAHVRVAGQRIHLRDIESVLAAHPDVEAVAAVGSTGDAQDGTVVAFVESRKPDVAERLREHARAALPLTPDLVVLNQLPVTVAGTVDRAALVALAAARAAAEVDPPDETTAALVGIWTEMLDRPGLHADSNFFASGGHSLLGAQLVQRVRTELSMPVQLADLFANPTPRQLAEHLQDAFWDDDEDDD</sequence>
<dbReference type="PANTHER" id="PTHR45527">
    <property type="entry name" value="NONRIBOSOMAL PEPTIDE SYNTHETASE"/>
    <property type="match status" value="1"/>
</dbReference>
<evidence type="ECO:0000313" key="5">
    <source>
        <dbReference type="EMBL" id="MDT0532844.1"/>
    </source>
</evidence>
<dbReference type="Gene3D" id="3.40.50.12780">
    <property type="entry name" value="N-terminal domain of ligase-like"/>
    <property type="match status" value="1"/>
</dbReference>
<comment type="caution">
    <text evidence="5">The sequence shown here is derived from an EMBL/GenBank/DDBJ whole genome shotgun (WGS) entry which is preliminary data.</text>
</comment>
<feature type="domain" description="Carrier" evidence="4">
    <location>
        <begin position="918"/>
        <end position="993"/>
    </location>
</feature>
<gene>
    <name evidence="5" type="ORF">RM555_27990</name>
</gene>
<dbReference type="Pfam" id="PF00550">
    <property type="entry name" value="PP-binding"/>
    <property type="match status" value="1"/>
</dbReference>
<dbReference type="Gene3D" id="3.30.559.10">
    <property type="entry name" value="Chloramphenicol acetyltransferase-like domain"/>
    <property type="match status" value="1"/>
</dbReference>
<comment type="cofactor">
    <cofactor evidence="1">
        <name>pantetheine 4'-phosphate</name>
        <dbReference type="ChEBI" id="CHEBI:47942"/>
    </cofactor>
</comment>
<accession>A0ABU2X3R8</accession>